<keyword evidence="5 7" id="KW-1133">Transmembrane helix</keyword>
<comment type="caution">
    <text evidence="9">The sequence shown here is derived from an EMBL/GenBank/DDBJ whole genome shotgun (WGS) entry which is preliminary data.</text>
</comment>
<dbReference type="PANTHER" id="PTHR43386">
    <property type="entry name" value="OLIGOPEPTIDE TRANSPORT SYSTEM PERMEASE PROTEIN APPC"/>
    <property type="match status" value="1"/>
</dbReference>
<dbReference type="InterPro" id="IPR050366">
    <property type="entry name" value="BP-dependent_transpt_permease"/>
</dbReference>
<dbReference type="InterPro" id="IPR035906">
    <property type="entry name" value="MetI-like_sf"/>
</dbReference>
<dbReference type="PANTHER" id="PTHR43386:SF1">
    <property type="entry name" value="D,D-DIPEPTIDE TRANSPORT SYSTEM PERMEASE PROTEIN DDPC-RELATED"/>
    <property type="match status" value="1"/>
</dbReference>
<evidence type="ECO:0000256" key="2">
    <source>
        <dbReference type="ARBA" id="ARBA00022448"/>
    </source>
</evidence>
<dbReference type="EMBL" id="JBHSDK010000024">
    <property type="protein sequence ID" value="MFC4336900.1"/>
    <property type="molecule type" value="Genomic_DNA"/>
</dbReference>
<dbReference type="RefSeq" id="WP_380623307.1">
    <property type="nucleotide sequence ID" value="NZ_JBHSDK010000024.1"/>
</dbReference>
<feature type="transmembrane region" description="Helical" evidence="7">
    <location>
        <begin position="150"/>
        <end position="168"/>
    </location>
</feature>
<gene>
    <name evidence="9" type="ORF">ACFPET_16990</name>
</gene>
<sequence length="292" mass="32160">MTATAPEKEPGIAKRMYLGLTRSKAGFVGALLLAFVLGVAYIGPFFVGWDNPQVLRNPWAPPSSEHWLGTNNFGQDVFQQTILGGLQPITIGIFAGAIALVVAIVLGSLAGYLRGWFDTLILYITDMIVTIPALIVVLLLISFLGNLNPWQVGLVIGLTAWPYLTRAIRAQVMSLKEREFVEAAKLQEVGTARILFVDIVPNMVGFLAISFVQAINLAIYSLVGMYVLGLLPPNENNWGVMVNEGWQRNAFLHTTGLLYILIPLLLIVLFTVALVTVQRSLEQVFNPRLRER</sequence>
<evidence type="ECO:0000313" key="10">
    <source>
        <dbReference type="Proteomes" id="UP001595823"/>
    </source>
</evidence>
<comment type="subcellular location">
    <subcellularLocation>
        <location evidence="1 7">Cell membrane</location>
        <topology evidence="1 7">Multi-pass membrane protein</topology>
    </subcellularLocation>
</comment>
<feature type="transmembrane region" description="Helical" evidence="7">
    <location>
        <begin position="251"/>
        <end position="277"/>
    </location>
</feature>
<dbReference type="Proteomes" id="UP001595823">
    <property type="component" value="Unassembled WGS sequence"/>
</dbReference>
<dbReference type="Pfam" id="PF00528">
    <property type="entry name" value="BPD_transp_1"/>
    <property type="match status" value="1"/>
</dbReference>
<evidence type="ECO:0000256" key="3">
    <source>
        <dbReference type="ARBA" id="ARBA00022475"/>
    </source>
</evidence>
<evidence type="ECO:0000256" key="5">
    <source>
        <dbReference type="ARBA" id="ARBA00022989"/>
    </source>
</evidence>
<dbReference type="InterPro" id="IPR000515">
    <property type="entry name" value="MetI-like"/>
</dbReference>
<protein>
    <submittedName>
        <fullName evidence="9">ABC transporter permease</fullName>
    </submittedName>
</protein>
<feature type="transmembrane region" description="Helical" evidence="7">
    <location>
        <begin position="25"/>
        <end position="49"/>
    </location>
</feature>
<name>A0ABV8U1B3_9ACTN</name>
<evidence type="ECO:0000259" key="8">
    <source>
        <dbReference type="PROSITE" id="PS50928"/>
    </source>
</evidence>
<keyword evidence="2 7" id="KW-0813">Transport</keyword>
<dbReference type="CDD" id="cd06261">
    <property type="entry name" value="TM_PBP2"/>
    <property type="match status" value="1"/>
</dbReference>
<accession>A0ABV8U1B3</accession>
<organism evidence="9 10">
    <name type="scientific">Salininema proteolyticum</name>
    <dbReference type="NCBI Taxonomy" id="1607685"/>
    <lineage>
        <taxon>Bacteria</taxon>
        <taxon>Bacillati</taxon>
        <taxon>Actinomycetota</taxon>
        <taxon>Actinomycetes</taxon>
        <taxon>Glycomycetales</taxon>
        <taxon>Glycomycetaceae</taxon>
        <taxon>Salininema</taxon>
    </lineage>
</organism>
<feature type="transmembrane region" description="Helical" evidence="7">
    <location>
        <begin position="120"/>
        <end position="144"/>
    </location>
</feature>
<evidence type="ECO:0000256" key="7">
    <source>
        <dbReference type="RuleBase" id="RU363032"/>
    </source>
</evidence>
<evidence type="ECO:0000256" key="6">
    <source>
        <dbReference type="ARBA" id="ARBA00023136"/>
    </source>
</evidence>
<keyword evidence="10" id="KW-1185">Reference proteome</keyword>
<evidence type="ECO:0000313" key="9">
    <source>
        <dbReference type="EMBL" id="MFC4336900.1"/>
    </source>
</evidence>
<keyword evidence="6 7" id="KW-0472">Membrane</keyword>
<comment type="similarity">
    <text evidence="7">Belongs to the binding-protein-dependent transport system permease family.</text>
</comment>
<evidence type="ECO:0000256" key="4">
    <source>
        <dbReference type="ARBA" id="ARBA00022692"/>
    </source>
</evidence>
<dbReference type="SUPFAM" id="SSF161098">
    <property type="entry name" value="MetI-like"/>
    <property type="match status" value="1"/>
</dbReference>
<feature type="transmembrane region" description="Helical" evidence="7">
    <location>
        <begin position="203"/>
        <end position="231"/>
    </location>
</feature>
<feature type="transmembrane region" description="Helical" evidence="7">
    <location>
        <begin position="89"/>
        <end position="113"/>
    </location>
</feature>
<evidence type="ECO:0000256" key="1">
    <source>
        <dbReference type="ARBA" id="ARBA00004651"/>
    </source>
</evidence>
<keyword evidence="3" id="KW-1003">Cell membrane</keyword>
<feature type="domain" description="ABC transmembrane type-1" evidence="8">
    <location>
        <begin position="89"/>
        <end position="270"/>
    </location>
</feature>
<dbReference type="Gene3D" id="1.10.3720.10">
    <property type="entry name" value="MetI-like"/>
    <property type="match status" value="1"/>
</dbReference>
<proteinExistence type="inferred from homology"/>
<dbReference type="PROSITE" id="PS50928">
    <property type="entry name" value="ABC_TM1"/>
    <property type="match status" value="1"/>
</dbReference>
<reference evidence="10" key="1">
    <citation type="journal article" date="2019" name="Int. J. Syst. Evol. Microbiol.">
        <title>The Global Catalogue of Microorganisms (GCM) 10K type strain sequencing project: providing services to taxonomists for standard genome sequencing and annotation.</title>
        <authorList>
            <consortium name="The Broad Institute Genomics Platform"/>
            <consortium name="The Broad Institute Genome Sequencing Center for Infectious Disease"/>
            <person name="Wu L."/>
            <person name="Ma J."/>
        </authorList>
    </citation>
    <scope>NUCLEOTIDE SEQUENCE [LARGE SCALE GENOMIC DNA]</scope>
    <source>
        <strain evidence="10">IBRC-M 10908</strain>
    </source>
</reference>
<keyword evidence="4 7" id="KW-0812">Transmembrane</keyword>